<reference evidence="1 2" key="1">
    <citation type="journal article" date="2011" name="Stand. Genomic Sci.">
        <title>Draft genome sequence of Caminibacter mediatlanticus strain TB-2, an epsilonproteobacterium isolated from a deep-sea hydrothermal vent.</title>
        <authorList>
            <person name="Giovannelli D."/>
            <person name="Ferriera S."/>
            <person name="Johnson J."/>
            <person name="Kravitz S."/>
            <person name="Perez-Rodriguez I."/>
            <person name="Ricci J."/>
            <person name="O'Brien C."/>
            <person name="Voordeckers J.W."/>
            <person name="Bini E."/>
            <person name="Vetriani C."/>
        </authorList>
    </citation>
    <scope>NUCLEOTIDE SEQUENCE [LARGE SCALE GENOMIC DNA]</scope>
    <source>
        <strain evidence="1 2">TB-2</strain>
    </source>
</reference>
<comment type="caution">
    <text evidence="1">The sequence shown here is derived from an EMBL/GenBank/DDBJ whole genome shotgun (WGS) entry which is preliminary data.</text>
</comment>
<evidence type="ECO:0000313" key="1">
    <source>
        <dbReference type="EMBL" id="EDM23119.1"/>
    </source>
</evidence>
<dbReference type="AlphaFoldDB" id="A0AAI9F1U6"/>
<accession>A0AAI9F1U6</accession>
<organism evidence="1 2">
    <name type="scientific">Caminibacter mediatlanticus TB-2</name>
    <dbReference type="NCBI Taxonomy" id="391592"/>
    <lineage>
        <taxon>Bacteria</taxon>
        <taxon>Pseudomonadati</taxon>
        <taxon>Campylobacterota</taxon>
        <taxon>Epsilonproteobacteria</taxon>
        <taxon>Nautiliales</taxon>
        <taxon>Nautiliaceae</taxon>
        <taxon>Caminibacter</taxon>
    </lineage>
</organism>
<dbReference type="EMBL" id="ABCJ01000009">
    <property type="protein sequence ID" value="EDM23119.1"/>
    <property type="molecule type" value="Genomic_DNA"/>
</dbReference>
<protein>
    <submittedName>
        <fullName evidence="1">Uncharacterized protein</fullName>
    </submittedName>
</protein>
<sequence>MNKCKSLMISIMQRDFNKYFKKEK</sequence>
<dbReference type="Proteomes" id="UP000003288">
    <property type="component" value="Unassembled WGS sequence"/>
</dbReference>
<name>A0AAI9F1U6_9BACT</name>
<evidence type="ECO:0000313" key="2">
    <source>
        <dbReference type="Proteomes" id="UP000003288"/>
    </source>
</evidence>
<gene>
    <name evidence="1" type="ORF">CMTB2_05787</name>
</gene>
<proteinExistence type="predicted"/>